<dbReference type="InterPro" id="IPR010781">
    <property type="entry name" value="DUF1376"/>
</dbReference>
<feature type="region of interest" description="Disordered" evidence="1">
    <location>
        <begin position="215"/>
        <end position="242"/>
    </location>
</feature>
<evidence type="ECO:0000256" key="1">
    <source>
        <dbReference type="SAM" id="MobiDB-lite"/>
    </source>
</evidence>
<evidence type="ECO:0000313" key="2">
    <source>
        <dbReference type="EMBL" id="WHQ69452.1"/>
    </source>
</evidence>
<dbReference type="Pfam" id="PF07120">
    <property type="entry name" value="DUF1376"/>
    <property type="match status" value="1"/>
</dbReference>
<feature type="compositionally biased region" description="Polar residues" evidence="1">
    <location>
        <begin position="112"/>
        <end position="140"/>
    </location>
</feature>
<dbReference type="AlphaFoldDB" id="A0AAX3WF10"/>
<reference evidence="2" key="1">
    <citation type="journal article" date="2022" name="Biotechnol. Bioprocess Eng.">
        <title>Pan-genome Analysis Reveals Comparative Genomic Features of Central Metabolic Pathways in Methylorubrum extorquens.</title>
        <authorList>
            <person name="Lee G.M."/>
            <person name="Scott-Nevros Z.K."/>
            <person name="Lee S.-M."/>
            <person name="Kim D."/>
        </authorList>
    </citation>
    <scope>NUCLEOTIDE SEQUENCE</scope>
    <source>
        <strain evidence="2">ATCC 55366</strain>
    </source>
</reference>
<dbReference type="EMBL" id="CP073633">
    <property type="protein sequence ID" value="WHQ69452.1"/>
    <property type="molecule type" value="Genomic_DNA"/>
</dbReference>
<proteinExistence type="predicted"/>
<protein>
    <submittedName>
        <fullName evidence="2">DUF1376 domain-containing protein</fullName>
    </submittedName>
</protein>
<dbReference type="Proteomes" id="UP001223720">
    <property type="component" value="Chromosome"/>
</dbReference>
<evidence type="ECO:0000313" key="3">
    <source>
        <dbReference type="Proteomes" id="UP001223720"/>
    </source>
</evidence>
<dbReference type="RefSeq" id="WP_283535450.1">
    <property type="nucleotide sequence ID" value="NZ_CP073633.1"/>
</dbReference>
<organism evidence="2 3">
    <name type="scientific">Methylorubrum extorquens</name>
    <name type="common">Methylobacterium dichloromethanicum</name>
    <name type="synonym">Methylobacterium extorquens</name>
    <dbReference type="NCBI Taxonomy" id="408"/>
    <lineage>
        <taxon>Bacteria</taxon>
        <taxon>Pseudomonadati</taxon>
        <taxon>Pseudomonadota</taxon>
        <taxon>Alphaproteobacteria</taxon>
        <taxon>Hyphomicrobiales</taxon>
        <taxon>Methylobacteriaceae</taxon>
        <taxon>Methylorubrum</taxon>
    </lineage>
</organism>
<gene>
    <name evidence="2" type="ORF">KEC54_24445</name>
</gene>
<feature type="region of interest" description="Disordered" evidence="1">
    <location>
        <begin position="258"/>
        <end position="295"/>
    </location>
</feature>
<sequence>MSAFPSLPLFTDAFIADTGHLNAQQTGAYLMLLMVAWRSPECRLPDDDDKLARWARVDRRTWSRVKPAVMEFWTLRDGFWTQKRLTQERDIVSKRADAARLNGKHGGRPKSLENNDPDNPTGSDSLTQRKAPNPNPIRSSLRSDHGALSPRDQVVKTPIDPEWQPDARDIDAAITEGVGREAIRREAAQFVDTCLANDTRSADWRASWRRWCRSPYRTADPGSRAPRPGGHHGPPGSPAPTGLAAHLIRNYEQSLTGAFDVEPPSIDANDPDVGPSRGSDYGTPWQAGSGGRPADAVLRAAGQGGYDSRASSAIRRRRAG</sequence>
<feature type="region of interest" description="Disordered" evidence="1">
    <location>
        <begin position="96"/>
        <end position="165"/>
    </location>
</feature>
<name>A0AAX3WF10_METEX</name>
<accession>A0AAX3WF10</accession>